<evidence type="ECO:0000256" key="2">
    <source>
        <dbReference type="ARBA" id="ARBA00023043"/>
    </source>
</evidence>
<dbReference type="InterPro" id="IPR002110">
    <property type="entry name" value="Ankyrin_rpt"/>
</dbReference>
<feature type="repeat" description="ANK" evidence="3">
    <location>
        <begin position="573"/>
        <end position="605"/>
    </location>
</feature>
<reference evidence="6 7" key="1">
    <citation type="submission" date="2019-03" db="EMBL/GenBank/DDBJ databases">
        <authorList>
            <person name="Gaulin E."/>
            <person name="Dumas B."/>
        </authorList>
    </citation>
    <scope>NUCLEOTIDE SEQUENCE [LARGE SCALE GENOMIC DNA]</scope>
    <source>
        <strain evidence="6">CBS 568.67</strain>
    </source>
</reference>
<dbReference type="AlphaFoldDB" id="A0A485K7G9"/>
<keyword evidence="7" id="KW-1185">Reference proteome</keyword>
<reference evidence="5" key="2">
    <citation type="submission" date="2019-06" db="EMBL/GenBank/DDBJ databases">
        <title>Genomics analysis of Aphanomyces spp. identifies a new class of oomycete effector associated with host adaptation.</title>
        <authorList>
            <person name="Gaulin E."/>
        </authorList>
    </citation>
    <scope>NUCLEOTIDE SEQUENCE</scope>
    <source>
        <strain evidence="5">CBS 578.67</strain>
    </source>
</reference>
<dbReference type="Proteomes" id="UP000332933">
    <property type="component" value="Unassembled WGS sequence"/>
</dbReference>
<proteinExistence type="predicted"/>
<dbReference type="EMBL" id="CAADRA010000092">
    <property type="protein sequence ID" value="VFT78488.1"/>
    <property type="molecule type" value="Genomic_DNA"/>
</dbReference>
<feature type="region of interest" description="Disordered" evidence="4">
    <location>
        <begin position="304"/>
        <end position="330"/>
    </location>
</feature>
<dbReference type="PROSITE" id="PS50297">
    <property type="entry name" value="ANK_REP_REGION"/>
    <property type="match status" value="6"/>
</dbReference>
<evidence type="ECO:0000256" key="4">
    <source>
        <dbReference type="SAM" id="MobiDB-lite"/>
    </source>
</evidence>
<dbReference type="SMART" id="SM00248">
    <property type="entry name" value="ANK"/>
    <property type="match status" value="13"/>
</dbReference>
<feature type="repeat" description="ANK" evidence="3">
    <location>
        <begin position="472"/>
        <end position="504"/>
    </location>
</feature>
<evidence type="ECO:0000313" key="7">
    <source>
        <dbReference type="Proteomes" id="UP000332933"/>
    </source>
</evidence>
<dbReference type="Pfam" id="PF12796">
    <property type="entry name" value="Ank_2"/>
    <property type="match status" value="6"/>
</dbReference>
<dbReference type="PANTHER" id="PTHR24123:SF33">
    <property type="entry name" value="PROTEIN HOS4"/>
    <property type="match status" value="1"/>
</dbReference>
<feature type="compositionally biased region" description="Pro residues" evidence="4">
    <location>
        <begin position="174"/>
        <end position="183"/>
    </location>
</feature>
<dbReference type="Gene3D" id="1.25.40.20">
    <property type="entry name" value="Ankyrin repeat-containing domain"/>
    <property type="match status" value="6"/>
</dbReference>
<sequence>MWCAFYGREDCAKELLAHGANVDYVFPHDNKNAADVARYNNQSAFLAFLANYPSKGRRPPSTTTAAFPRNPDTLVHACKYNLIDLARACLDAGVSVHGRDKEWSPFMWAASAGNIEMGKLLIKHGANVEWVFRPDGKDAKDVAMLNNHVEFVDFFKMRLSQPTTRHPPTEKRPPAPLRPPPAPVAATPRASLSFPPAQKPIQPSPPQVESTAEMLIHACKYNKLADVRECLDAGLNVHGQGNDWSPFMWAAFYGHIEIAKTLLARGAKADWVYGHDGKNAMDVATQNNQTAFVAFLNTLSGRQVGGKQDQGGGTKESAPRTTNNTPSLPPPSLDIDALVHACKYNKLDDVRACVQAGVRINGRGYEWSPFLWAAHFGHIGVAKFLVEHGADVDFVSGRDGKTALGVATDNHKPEMVAFLNALPRQATAAVAVAVAASPPVTADMLIHACKYNKLDDVRMCLAGGLNVNGRGNDWSPLMWAAFYGRIEVAKLLVSHGADVELVFRHDGKSALDVATENKQTEFVTYLTTLGKDQLVDQDKATIDKLIDACKVNNLNDVHTCLQDRTVDVDGNGTDWSPLMWAAVDGRVEVATILLDHGAKVDLVRDGTDAMALAMQHNHVAFAALLKGTTNVAPPPSFPLTQSSSSSCESTTTQQATPELLIHGCKFGNVSEVLACLEGGVTVHGRDNDWSPLMWAAYYGEAYIVKILLEHGADMDYVFGHDGKTAMDCAVANNHADVVAMLTQFKGSGGLMTAPSPRQELTDLLQDERDAAERPPTRCCVIN</sequence>
<dbReference type="InterPro" id="IPR036770">
    <property type="entry name" value="Ankyrin_rpt-contain_sf"/>
</dbReference>
<organism evidence="6 7">
    <name type="scientific">Aphanomyces stellatus</name>
    <dbReference type="NCBI Taxonomy" id="120398"/>
    <lineage>
        <taxon>Eukaryota</taxon>
        <taxon>Sar</taxon>
        <taxon>Stramenopiles</taxon>
        <taxon>Oomycota</taxon>
        <taxon>Saprolegniomycetes</taxon>
        <taxon>Saprolegniales</taxon>
        <taxon>Verrucalvaceae</taxon>
        <taxon>Aphanomyces</taxon>
    </lineage>
</organism>
<gene>
    <name evidence="6" type="primary">Aste57867_1269</name>
    <name evidence="5" type="ORF">As57867_001268</name>
    <name evidence="6" type="ORF">ASTE57867_1269</name>
</gene>
<feature type="repeat" description="ANK" evidence="3">
    <location>
        <begin position="365"/>
        <end position="397"/>
    </location>
</feature>
<dbReference type="PROSITE" id="PS50088">
    <property type="entry name" value="ANK_REPEAT"/>
    <property type="match status" value="6"/>
</dbReference>
<evidence type="ECO:0000256" key="1">
    <source>
        <dbReference type="ARBA" id="ARBA00022737"/>
    </source>
</evidence>
<protein>
    <submittedName>
        <fullName evidence="6">Aste57867_1269 protein</fullName>
    </submittedName>
</protein>
<keyword evidence="1" id="KW-0677">Repeat</keyword>
<dbReference type="PANTHER" id="PTHR24123">
    <property type="entry name" value="ANKYRIN REPEAT-CONTAINING"/>
    <property type="match status" value="1"/>
</dbReference>
<evidence type="ECO:0000256" key="3">
    <source>
        <dbReference type="PROSITE-ProRule" id="PRU00023"/>
    </source>
</evidence>
<accession>A0A485K7G9</accession>
<name>A0A485K7G9_9STRA</name>
<evidence type="ECO:0000313" key="6">
    <source>
        <dbReference type="EMBL" id="VFT78488.1"/>
    </source>
</evidence>
<dbReference type="SUPFAM" id="SSF48403">
    <property type="entry name" value="Ankyrin repeat"/>
    <property type="match status" value="3"/>
</dbReference>
<dbReference type="Pfam" id="PF00023">
    <property type="entry name" value="Ank"/>
    <property type="match status" value="1"/>
</dbReference>
<feature type="compositionally biased region" description="Low complexity" evidence="4">
    <location>
        <begin position="184"/>
        <end position="201"/>
    </location>
</feature>
<dbReference type="EMBL" id="VJMH01000092">
    <property type="protein sequence ID" value="KAF0719114.1"/>
    <property type="molecule type" value="Genomic_DNA"/>
</dbReference>
<evidence type="ECO:0000313" key="5">
    <source>
        <dbReference type="EMBL" id="KAF0719114.1"/>
    </source>
</evidence>
<keyword evidence="2 3" id="KW-0040">ANK repeat</keyword>
<dbReference type="InterPro" id="IPR051165">
    <property type="entry name" value="Multifunctional_ANK_Repeat"/>
</dbReference>
<feature type="repeat" description="ANK" evidence="3">
    <location>
        <begin position="242"/>
        <end position="270"/>
    </location>
</feature>
<dbReference type="OrthoDB" id="163438at2759"/>
<feature type="region of interest" description="Disordered" evidence="4">
    <location>
        <begin position="161"/>
        <end position="207"/>
    </location>
</feature>
<feature type="repeat" description="ANK" evidence="3">
    <location>
        <begin position="101"/>
        <end position="129"/>
    </location>
</feature>
<feature type="repeat" description="ANK" evidence="3">
    <location>
        <begin position="687"/>
        <end position="715"/>
    </location>
</feature>